<evidence type="ECO:0000313" key="2">
    <source>
        <dbReference type="Proteomes" id="UP000018958"/>
    </source>
</evidence>
<protein>
    <submittedName>
        <fullName evidence="1">Uncharacterized protein</fullName>
    </submittedName>
</protein>
<sequence>VDRCHFSRCSMRTSTHIPPRNAHLDLSRAFTTESRPQPSPTFFTTTSHYSLHREMIKKPIISILDWDDTLCPTTWLHFRGLLVAHGLIDGVPPMEVETFEEKVVPSPLTSSDRQRLELLEHQVLELLQLAARFGPVFIVTAASLPWVVASAEHFLPRVRQFLLDNQRQCESKNAVIERVQVVSARDWYHHQIGTGSSQLEWKCATFEALCSHLKLQDVFARLKTRTDLISIGDARFEQEACVRMEMKASEFLRSKTMKFVEQPTLEELLEQLKMMSKMYDPMCQYDGGLHLCVSRKETSSAQDSFGDGGRFVDNALETLQLVQIDRMVALNGSAARDCDARLQQLLAAADSLTHKAHYAGHDHSYQNEPPLAAVPGARN</sequence>
<gene>
    <name evidence="1" type="ORF">F441_21117</name>
</gene>
<comment type="caution">
    <text evidence="1">The sequence shown here is derived from an EMBL/GenBank/DDBJ whole genome shotgun (WGS) entry which is preliminary data.</text>
</comment>
<dbReference type="PANTHER" id="PTHR38899:SF1">
    <property type="entry name" value="PROTEIN KINASE"/>
    <property type="match status" value="1"/>
</dbReference>
<proteinExistence type="predicted"/>
<dbReference type="PANTHER" id="PTHR38899">
    <property type="entry name" value="DOMAIN OOKINETE PROTEIN, PUTATIVE-RELATED"/>
    <property type="match status" value="1"/>
</dbReference>
<feature type="non-terminal residue" evidence="1">
    <location>
        <position position="1"/>
    </location>
</feature>
<dbReference type="AlphaFoldDB" id="W2VWF3"/>
<accession>W2VWF3</accession>
<dbReference type="OrthoDB" id="166018at2759"/>
<dbReference type="Proteomes" id="UP000018958">
    <property type="component" value="Unassembled WGS sequence"/>
</dbReference>
<name>W2VWF3_PHYNI</name>
<reference evidence="1 2" key="1">
    <citation type="submission" date="2013-11" db="EMBL/GenBank/DDBJ databases">
        <title>The Genome Sequence of Phytophthora parasitica CJ01A1.</title>
        <authorList>
            <consortium name="The Broad Institute Genomics Platform"/>
            <person name="Russ C."/>
            <person name="Tyler B."/>
            <person name="Panabieres F."/>
            <person name="Shan W."/>
            <person name="Tripathy S."/>
            <person name="Grunwald N."/>
            <person name="Machado M."/>
            <person name="Johnson C.S."/>
            <person name="Walker B."/>
            <person name="Young S.K."/>
            <person name="Zeng Q."/>
            <person name="Gargeya S."/>
            <person name="Fitzgerald M."/>
            <person name="Haas B."/>
            <person name="Abouelleil A."/>
            <person name="Allen A.W."/>
            <person name="Alvarado L."/>
            <person name="Arachchi H.M."/>
            <person name="Berlin A.M."/>
            <person name="Chapman S.B."/>
            <person name="Gainer-Dewar J."/>
            <person name="Goldberg J."/>
            <person name="Griggs A."/>
            <person name="Gujja S."/>
            <person name="Hansen M."/>
            <person name="Howarth C."/>
            <person name="Imamovic A."/>
            <person name="Ireland A."/>
            <person name="Larimer J."/>
            <person name="McCowan C."/>
            <person name="Murphy C."/>
            <person name="Pearson M."/>
            <person name="Poon T.W."/>
            <person name="Priest M."/>
            <person name="Roberts A."/>
            <person name="Saif S."/>
            <person name="Shea T."/>
            <person name="Sisk P."/>
            <person name="Sykes S."/>
            <person name="Wortman J."/>
            <person name="Nusbaum C."/>
            <person name="Birren B."/>
        </authorList>
    </citation>
    <scope>NUCLEOTIDE SEQUENCE [LARGE SCALE GENOMIC DNA]</scope>
    <source>
        <strain evidence="1 2">CJ01A1</strain>
    </source>
</reference>
<evidence type="ECO:0000313" key="1">
    <source>
        <dbReference type="EMBL" id="ETP01689.1"/>
    </source>
</evidence>
<organism evidence="1 2">
    <name type="scientific">Phytophthora nicotianae CJ01A1</name>
    <dbReference type="NCBI Taxonomy" id="1317063"/>
    <lineage>
        <taxon>Eukaryota</taxon>
        <taxon>Sar</taxon>
        <taxon>Stramenopiles</taxon>
        <taxon>Oomycota</taxon>
        <taxon>Peronosporomycetes</taxon>
        <taxon>Peronosporales</taxon>
        <taxon>Peronosporaceae</taxon>
        <taxon>Phytophthora</taxon>
    </lineage>
</organism>
<dbReference type="EMBL" id="ANIX01004221">
    <property type="protein sequence ID" value="ETP01689.1"/>
    <property type="molecule type" value="Genomic_DNA"/>
</dbReference>